<feature type="transmembrane region" description="Helical" evidence="5">
    <location>
        <begin position="79"/>
        <end position="98"/>
    </location>
</feature>
<feature type="transmembrane region" description="Helical" evidence="5">
    <location>
        <begin position="104"/>
        <end position="122"/>
    </location>
</feature>
<keyword evidence="4 5" id="KW-0472">Membrane</keyword>
<feature type="transmembrane region" description="Helical" evidence="5">
    <location>
        <begin position="162"/>
        <end position="184"/>
    </location>
</feature>
<comment type="caution">
    <text evidence="6">The sequence shown here is derived from an EMBL/GenBank/DDBJ whole genome shotgun (WGS) entry which is preliminary data.</text>
</comment>
<proteinExistence type="predicted"/>
<dbReference type="RefSeq" id="WP_184384460.1">
    <property type="nucleotide sequence ID" value="NZ_JACIDJ010000004.1"/>
</dbReference>
<dbReference type="Pfam" id="PF03595">
    <property type="entry name" value="SLAC1"/>
    <property type="match status" value="1"/>
</dbReference>
<dbReference type="EMBL" id="JACIDJ010000004">
    <property type="protein sequence ID" value="MBB3899042.1"/>
    <property type="molecule type" value="Genomic_DNA"/>
</dbReference>
<dbReference type="Gene3D" id="1.50.10.150">
    <property type="entry name" value="Voltage-dependent anion channel"/>
    <property type="match status" value="1"/>
</dbReference>
<dbReference type="GO" id="GO:0005886">
    <property type="term" value="C:plasma membrane"/>
    <property type="evidence" value="ECO:0007669"/>
    <property type="project" value="TreeGrafter"/>
</dbReference>
<name>A0A840ADP9_9PROT</name>
<protein>
    <submittedName>
        <fullName evidence="6">Tellurite resistance protein</fullName>
    </submittedName>
</protein>
<keyword evidence="2 5" id="KW-0812">Transmembrane</keyword>
<keyword evidence="3 5" id="KW-1133">Transmembrane helix</keyword>
<comment type="subcellular location">
    <subcellularLocation>
        <location evidence="1">Membrane</location>
        <topology evidence="1">Multi-pass membrane protein</topology>
    </subcellularLocation>
</comment>
<evidence type="ECO:0000256" key="5">
    <source>
        <dbReference type="SAM" id="Phobius"/>
    </source>
</evidence>
<dbReference type="CDD" id="cd09322">
    <property type="entry name" value="TDT_TehA_like"/>
    <property type="match status" value="1"/>
</dbReference>
<dbReference type="Proteomes" id="UP000553193">
    <property type="component" value="Unassembled WGS sequence"/>
</dbReference>
<dbReference type="AlphaFoldDB" id="A0A840ADP9"/>
<dbReference type="GO" id="GO:0046583">
    <property type="term" value="F:monoatomic cation efflux transmembrane transporter activity"/>
    <property type="evidence" value="ECO:0007669"/>
    <property type="project" value="TreeGrafter"/>
</dbReference>
<feature type="transmembrane region" description="Helical" evidence="5">
    <location>
        <begin position="7"/>
        <end position="24"/>
    </location>
</feature>
<accession>A0A840ADP9</accession>
<reference evidence="6 7" key="1">
    <citation type="submission" date="2020-08" db="EMBL/GenBank/DDBJ databases">
        <title>Genomic Encyclopedia of Type Strains, Phase IV (KMG-IV): sequencing the most valuable type-strain genomes for metagenomic binning, comparative biology and taxonomic classification.</title>
        <authorList>
            <person name="Goeker M."/>
        </authorList>
    </citation>
    <scope>NUCLEOTIDE SEQUENCE [LARGE SCALE GENOMIC DNA]</scope>
    <source>
        <strain evidence="6 7">DSM 19979</strain>
    </source>
</reference>
<evidence type="ECO:0000256" key="2">
    <source>
        <dbReference type="ARBA" id="ARBA00022692"/>
    </source>
</evidence>
<feature type="transmembrane region" description="Helical" evidence="5">
    <location>
        <begin position="36"/>
        <end position="58"/>
    </location>
</feature>
<dbReference type="InterPro" id="IPR038665">
    <property type="entry name" value="Voltage-dep_anion_channel_sf"/>
</dbReference>
<evidence type="ECO:0000313" key="6">
    <source>
        <dbReference type="EMBL" id="MBB3899042.1"/>
    </source>
</evidence>
<dbReference type="PANTHER" id="PTHR37955">
    <property type="entry name" value="TELLURITE RESISTANCE PROTEIN TEHA"/>
    <property type="match status" value="1"/>
</dbReference>
<evidence type="ECO:0000313" key="7">
    <source>
        <dbReference type="Proteomes" id="UP000553193"/>
    </source>
</evidence>
<evidence type="ECO:0000256" key="4">
    <source>
        <dbReference type="ARBA" id="ARBA00023136"/>
    </source>
</evidence>
<organism evidence="6 7">
    <name type="scientific">Roseococcus suduntuyensis</name>
    <dbReference type="NCBI Taxonomy" id="455361"/>
    <lineage>
        <taxon>Bacteria</taxon>
        <taxon>Pseudomonadati</taxon>
        <taxon>Pseudomonadota</taxon>
        <taxon>Alphaproteobacteria</taxon>
        <taxon>Acetobacterales</taxon>
        <taxon>Roseomonadaceae</taxon>
        <taxon>Roseococcus</taxon>
    </lineage>
</organism>
<sequence length="305" mass="31857">MQLRHLPLPLLAMPIGLGGLGLTWRDAARNHGASALVGEAVMVLAVLAWGLLIGLHLLRALRHPDAVAEDWRHPVRASFFAAGSIGAMEVAAAFIPWAPGLARWLLLLAIAAHVGVALALLARCIRGHGHVDMLAPPLLLPLVGHVVGAMFCAALGMQVLGWMLLGVGGLLWLLVMPLLLWRLIARPDLPPALRPSLAMFLAPPTVGSLAVASLAGVGPWVLALFGLSCFLLALLVLGLPYMLAAGFTPALWSFTFPLANFAAVMALVAPGAPAWAALLVVTGVIGVILALTLRAAWDGRLLAPP</sequence>
<keyword evidence="7" id="KW-1185">Reference proteome</keyword>
<evidence type="ECO:0000256" key="3">
    <source>
        <dbReference type="ARBA" id="ARBA00022989"/>
    </source>
</evidence>
<gene>
    <name evidence="6" type="ORF">GGQ83_002490</name>
</gene>
<feature type="transmembrane region" description="Helical" evidence="5">
    <location>
        <begin position="275"/>
        <end position="297"/>
    </location>
</feature>
<feature type="transmembrane region" description="Helical" evidence="5">
    <location>
        <begin position="134"/>
        <end position="156"/>
    </location>
</feature>
<evidence type="ECO:0000256" key="1">
    <source>
        <dbReference type="ARBA" id="ARBA00004141"/>
    </source>
</evidence>
<dbReference type="InterPro" id="IPR004695">
    <property type="entry name" value="SLAC1/Mae1/Ssu1/TehA"/>
</dbReference>
<dbReference type="InterPro" id="IPR052951">
    <property type="entry name" value="Tellurite_res_ion_channel"/>
</dbReference>
<dbReference type="PANTHER" id="PTHR37955:SF1">
    <property type="entry name" value="DEP DOMAIN-CONTAINING PROTEIN"/>
    <property type="match status" value="1"/>
</dbReference>